<organism evidence="1 2">
    <name type="scientific">Seinonella peptonophila</name>
    <dbReference type="NCBI Taxonomy" id="112248"/>
    <lineage>
        <taxon>Bacteria</taxon>
        <taxon>Bacillati</taxon>
        <taxon>Bacillota</taxon>
        <taxon>Bacilli</taxon>
        <taxon>Bacillales</taxon>
        <taxon>Thermoactinomycetaceae</taxon>
        <taxon>Seinonella</taxon>
    </lineage>
</organism>
<dbReference type="NCBIfam" id="NF033521">
    <property type="entry name" value="lasso_leader_L3"/>
    <property type="match status" value="1"/>
</dbReference>
<evidence type="ECO:0000313" key="2">
    <source>
        <dbReference type="Proteomes" id="UP000184476"/>
    </source>
</evidence>
<protein>
    <recommendedName>
        <fullName evidence="3">Lasso RiPP family leader peptide-containing protein</fullName>
    </recommendedName>
</protein>
<evidence type="ECO:0008006" key="3">
    <source>
        <dbReference type="Google" id="ProtNLM"/>
    </source>
</evidence>
<accession>A0A1M4WF49</accession>
<proteinExistence type="predicted"/>
<evidence type="ECO:0000313" key="1">
    <source>
        <dbReference type="EMBL" id="SHE79868.1"/>
    </source>
</evidence>
<dbReference type="EMBL" id="FQVL01000003">
    <property type="protein sequence ID" value="SHE79868.1"/>
    <property type="molecule type" value="Genomic_DNA"/>
</dbReference>
<reference evidence="1 2" key="1">
    <citation type="submission" date="2016-11" db="EMBL/GenBank/DDBJ databases">
        <authorList>
            <person name="Jaros S."/>
            <person name="Januszkiewicz K."/>
            <person name="Wedrychowicz H."/>
        </authorList>
    </citation>
    <scope>NUCLEOTIDE SEQUENCE [LARGE SCALE GENOMIC DNA]</scope>
    <source>
        <strain evidence="1 2">DSM 44666</strain>
    </source>
</reference>
<dbReference type="STRING" id="112248.SAMN05444392_103194"/>
<sequence>MPKPTKKTTKKVYQSPKLFVLGSFVKSTLGSKFEDTADLKQYYN</sequence>
<keyword evidence="2" id="KW-1185">Reference proteome</keyword>
<dbReference type="RefSeq" id="WP_139279025.1">
    <property type="nucleotide sequence ID" value="NZ_FQVL01000003.1"/>
</dbReference>
<dbReference type="AlphaFoldDB" id="A0A1M4WF49"/>
<name>A0A1M4WF49_9BACL</name>
<gene>
    <name evidence="1" type="ORF">SAMN05444392_103194</name>
</gene>
<dbReference type="Proteomes" id="UP000184476">
    <property type="component" value="Unassembled WGS sequence"/>
</dbReference>